<proteinExistence type="predicted"/>
<dbReference type="AlphaFoldDB" id="I1BUA7"/>
<sequence length="51" mass="5846">MVREYGFVPLINLLGLKEVEVDIGLHKGLNFSVAFLCEWTLLLLGNKEKER</sequence>
<organism evidence="1 2">
    <name type="scientific">Rhizopus delemar (strain RA 99-880 / ATCC MYA-4621 / FGSC 9543 / NRRL 43880)</name>
    <name type="common">Mucormycosis agent</name>
    <name type="synonym">Rhizopus arrhizus var. delemar</name>
    <dbReference type="NCBI Taxonomy" id="246409"/>
    <lineage>
        <taxon>Eukaryota</taxon>
        <taxon>Fungi</taxon>
        <taxon>Fungi incertae sedis</taxon>
        <taxon>Mucoromycota</taxon>
        <taxon>Mucoromycotina</taxon>
        <taxon>Mucoromycetes</taxon>
        <taxon>Mucorales</taxon>
        <taxon>Mucorineae</taxon>
        <taxon>Rhizopodaceae</taxon>
        <taxon>Rhizopus</taxon>
    </lineage>
</organism>
<dbReference type="GeneID" id="93611463"/>
<gene>
    <name evidence="1" type="ORF">RO3G_04492</name>
</gene>
<dbReference type="Proteomes" id="UP000009138">
    <property type="component" value="Unassembled WGS sequence"/>
</dbReference>
<evidence type="ECO:0000313" key="2">
    <source>
        <dbReference type="Proteomes" id="UP000009138"/>
    </source>
</evidence>
<name>I1BUA7_RHIO9</name>
<dbReference type="VEuPathDB" id="FungiDB:RO3G_04492"/>
<protein>
    <submittedName>
        <fullName evidence="1">Uncharacterized protein</fullName>
    </submittedName>
</protein>
<keyword evidence="2" id="KW-1185">Reference proteome</keyword>
<evidence type="ECO:0000313" key="1">
    <source>
        <dbReference type="EMBL" id="EIE79787.1"/>
    </source>
</evidence>
<reference evidence="1 2" key="1">
    <citation type="journal article" date="2009" name="PLoS Genet.">
        <title>Genomic analysis of the basal lineage fungus Rhizopus oryzae reveals a whole-genome duplication.</title>
        <authorList>
            <person name="Ma L.-J."/>
            <person name="Ibrahim A.S."/>
            <person name="Skory C."/>
            <person name="Grabherr M.G."/>
            <person name="Burger G."/>
            <person name="Butler M."/>
            <person name="Elias M."/>
            <person name="Idnurm A."/>
            <person name="Lang B.F."/>
            <person name="Sone T."/>
            <person name="Abe A."/>
            <person name="Calvo S.E."/>
            <person name="Corrochano L.M."/>
            <person name="Engels R."/>
            <person name="Fu J."/>
            <person name="Hansberg W."/>
            <person name="Kim J.-M."/>
            <person name="Kodira C.D."/>
            <person name="Koehrsen M.J."/>
            <person name="Liu B."/>
            <person name="Miranda-Saavedra D."/>
            <person name="O'Leary S."/>
            <person name="Ortiz-Castellanos L."/>
            <person name="Poulter R."/>
            <person name="Rodriguez-Romero J."/>
            <person name="Ruiz-Herrera J."/>
            <person name="Shen Y.-Q."/>
            <person name="Zeng Q."/>
            <person name="Galagan J."/>
            <person name="Birren B.W."/>
            <person name="Cuomo C.A."/>
            <person name="Wickes B.L."/>
        </authorList>
    </citation>
    <scope>NUCLEOTIDE SEQUENCE [LARGE SCALE GENOMIC DNA]</scope>
    <source>
        <strain evidence="2">RA 99-880 / ATCC MYA-4621 / FGSC 9543 / NRRL 43880</strain>
    </source>
</reference>
<dbReference type="EMBL" id="CH476734">
    <property type="protein sequence ID" value="EIE79787.1"/>
    <property type="molecule type" value="Genomic_DNA"/>
</dbReference>
<accession>I1BUA7</accession>
<dbReference type="RefSeq" id="XP_067515183.1">
    <property type="nucleotide sequence ID" value="XM_067659082.1"/>
</dbReference>
<dbReference type="InParanoid" id="I1BUA7"/>